<proteinExistence type="predicted"/>
<protein>
    <submittedName>
        <fullName evidence="2">THO complex subunit 2</fullName>
    </submittedName>
</protein>
<dbReference type="Proteomes" id="UP000887579">
    <property type="component" value="Unplaced"/>
</dbReference>
<name>A0AC34FGC1_9BILA</name>
<evidence type="ECO:0000313" key="2">
    <source>
        <dbReference type="WBParaSite" id="ES5_v2.g16120.t1"/>
    </source>
</evidence>
<evidence type="ECO:0000313" key="1">
    <source>
        <dbReference type="Proteomes" id="UP000887579"/>
    </source>
</evidence>
<accession>A0AC34FGC1</accession>
<sequence length="1184" mass="134766">MTDCEKLIEKLDAVLSGNSSVDEFSESFDGDVGLASDVFSTFDATLEDGQPDYKKALKPLATQYFPEEFCHYEYVACGADDKATKTRMVKLKTRLYYKQLKFNLLREESEGYAKAITELFSGDKYNDPLRTLARLQKLIGQFNLDPNRVVDILLDCFEANSERANFYTGILTALKVSRQDLADILKRKFVFQEKLDGSAYSLCNLAAIICEQGLVDLLPFFAFLDPEQKTLTETNKKHIALTKARAKKGEIIITSNSDVKMVETEEETKTVATLPFYVALSSQLSEDVELIGDFYDDNINLSKNLKLGLICALLERGAWDIAVKLLEKFPQFSAVSISQRIQLAITRLIDHSISHLYKLQFNDDTFRSSNSTSGTTNNNFRFEPVKTWTEFVEITVPMINQLGPYIAVDPISAFKLLRIVTVFFRNMEENSELKKLEVPMVDIVDNSILPALSLLESSYSYSDELWELLSHFSYQQRFRLYSHWKSIHTPRFLEVQRGMVLGRTKYCIKRLSKDTVKLIGRLLGKLCHIHPFAVFDYLLDQVQVFQNFITPVVDSLRFLSSLELDVLTFCVIEHLSSPDKGQLKTDDGTLSTWIIALATFIGALYKKYPSDLTSMLQFIINELKNGKSLDLLILREIVSNMSGIDPNANLTENGNDALTGGEILKQEIFHTLAVRSSKRLSARLKEALLKDDLLPSLFILMAQQKSCVVFVDSETLPLKLTGQLLDQCRDTFVQFNSFLQFAFKPDECAAILPKADSLIRDYYLPIECSMYFWREIFMREIEVQWKDGVKKLKGEDQTIDETQSLFIFCQSIQSIVQSLETSLVPLNEASYWTDISKRLYVIFWLLDLGDLQCPTALYEKLIAKSSKKRQKEDKSQILERKLKDELVGRQQHVELIRGYLKQQVSTLFILQTQTNPVHRFLQTCVIPRAMFSETDAAFCAKFIELLHLQKTQNMQTLVLLDKLFCDAVIIINGLSEKESHAVGTFYEMLLSVSLKWHGNITVYNEECLSHPMRLTKSEKGEIIDTQFGYEEFRAVSYKWHFRLCKGLTNMINMGSYVSKRNALIVLTKILPAYPVVLPQFNTLVGAAEKLRDKEKGVRNDLSLLAASYVTQLKKRHSSMIPIDEFYNKENKSDNGSSTAASSQSTVAPSTSTTTTSDRSVRKRITVDTDTTSASPSKKQARGKR</sequence>
<dbReference type="WBParaSite" id="ES5_v2.g16120.t1">
    <property type="protein sequence ID" value="ES5_v2.g16120.t1"/>
    <property type="gene ID" value="ES5_v2.g16120"/>
</dbReference>
<reference evidence="2" key="1">
    <citation type="submission" date="2022-11" db="UniProtKB">
        <authorList>
            <consortium name="WormBaseParasite"/>
        </authorList>
    </citation>
    <scope>IDENTIFICATION</scope>
</reference>
<organism evidence="1 2">
    <name type="scientific">Panagrolaimus sp. ES5</name>
    <dbReference type="NCBI Taxonomy" id="591445"/>
    <lineage>
        <taxon>Eukaryota</taxon>
        <taxon>Metazoa</taxon>
        <taxon>Ecdysozoa</taxon>
        <taxon>Nematoda</taxon>
        <taxon>Chromadorea</taxon>
        <taxon>Rhabditida</taxon>
        <taxon>Tylenchina</taxon>
        <taxon>Panagrolaimomorpha</taxon>
        <taxon>Panagrolaimoidea</taxon>
        <taxon>Panagrolaimidae</taxon>
        <taxon>Panagrolaimus</taxon>
    </lineage>
</organism>